<feature type="modified residue" description="4-aspartylphosphate" evidence="17">
    <location>
        <position position="56"/>
    </location>
</feature>
<evidence type="ECO:0000259" key="18">
    <source>
        <dbReference type="PROSITE" id="PS50045"/>
    </source>
</evidence>
<dbReference type="FunFam" id="3.40.50.300:FF:000006">
    <property type="entry name" value="DNA-binding transcriptional regulator NtrC"/>
    <property type="match status" value="1"/>
</dbReference>
<keyword evidence="12" id="KW-0804">Transcription</keyword>
<dbReference type="Gene3D" id="1.10.8.60">
    <property type="match status" value="1"/>
</dbReference>
<reference evidence="20 21" key="2">
    <citation type="submission" date="2015-10" db="EMBL/GenBank/DDBJ databases">
        <title>Draft Genome Sequence of Prosthecomicrobium hirschii ATCC 27832.</title>
        <authorList>
            <person name="Daniel J."/>
            <person name="Givan S.A."/>
            <person name="Brun Y.V."/>
            <person name="Brown P.J."/>
        </authorList>
    </citation>
    <scope>NUCLEOTIDE SEQUENCE [LARGE SCALE GENOMIC DNA]</scope>
    <source>
        <strain evidence="20 21">16</strain>
    </source>
</reference>
<keyword evidence="6" id="KW-0547">Nucleotide-binding</keyword>
<evidence type="ECO:0000256" key="14">
    <source>
        <dbReference type="ARBA" id="ARBA00029881"/>
    </source>
</evidence>
<keyword evidence="21" id="KW-1185">Reference proteome</keyword>
<dbReference type="InterPro" id="IPR001789">
    <property type="entry name" value="Sig_transdc_resp-reg_receiver"/>
</dbReference>
<evidence type="ECO:0000256" key="6">
    <source>
        <dbReference type="ARBA" id="ARBA00022741"/>
    </source>
</evidence>
<dbReference type="InterPro" id="IPR011006">
    <property type="entry name" value="CheY-like_superfamily"/>
</dbReference>
<dbReference type="PROSITE" id="PS00675">
    <property type="entry name" value="SIGMA54_INTERACT_1"/>
    <property type="match status" value="1"/>
</dbReference>
<keyword evidence="3" id="KW-0963">Cytoplasm</keyword>
<comment type="subcellular location">
    <subcellularLocation>
        <location evidence="1">Cytoplasm</location>
    </subcellularLocation>
</comment>
<dbReference type="PANTHER" id="PTHR32071:SF95">
    <property type="entry name" value="DNA-BINDING TRANSCRIPTIONAL REGULATOR NTRC"/>
    <property type="match status" value="1"/>
</dbReference>
<dbReference type="EMBL" id="LJYW01000001">
    <property type="protein sequence ID" value="KPL52225.1"/>
    <property type="molecule type" value="Genomic_DNA"/>
</dbReference>
<name>A0A0N8GER1_9HYPH</name>
<dbReference type="SUPFAM" id="SSF52172">
    <property type="entry name" value="CheY-like"/>
    <property type="match status" value="1"/>
</dbReference>
<keyword evidence="8" id="KW-0902">Two-component regulatory system</keyword>
<dbReference type="PANTHER" id="PTHR32071">
    <property type="entry name" value="TRANSCRIPTIONAL REGULATORY PROTEIN"/>
    <property type="match status" value="1"/>
</dbReference>
<evidence type="ECO:0000256" key="17">
    <source>
        <dbReference type="PROSITE-ProRule" id="PRU00169"/>
    </source>
</evidence>
<dbReference type="PROSITE" id="PS00688">
    <property type="entry name" value="SIGMA54_INTERACT_3"/>
    <property type="match status" value="1"/>
</dbReference>
<dbReference type="GO" id="GO:0000160">
    <property type="term" value="P:phosphorelay signal transduction system"/>
    <property type="evidence" value="ECO:0007669"/>
    <property type="project" value="UniProtKB-KW"/>
</dbReference>
<dbReference type="GO" id="GO:0005737">
    <property type="term" value="C:cytoplasm"/>
    <property type="evidence" value="ECO:0007669"/>
    <property type="project" value="UniProtKB-SubCell"/>
</dbReference>
<dbReference type="GO" id="GO:0005524">
    <property type="term" value="F:ATP binding"/>
    <property type="evidence" value="ECO:0007669"/>
    <property type="project" value="UniProtKB-KW"/>
</dbReference>
<evidence type="ECO:0000256" key="5">
    <source>
        <dbReference type="ARBA" id="ARBA00022553"/>
    </source>
</evidence>
<dbReference type="InterPro" id="IPR025944">
    <property type="entry name" value="Sigma_54_int_dom_CS"/>
</dbReference>
<evidence type="ECO:0000256" key="11">
    <source>
        <dbReference type="ARBA" id="ARBA00023159"/>
    </source>
</evidence>
<dbReference type="PROSITE" id="PS00676">
    <property type="entry name" value="SIGMA54_INTERACT_2"/>
    <property type="match status" value="1"/>
</dbReference>
<dbReference type="Gene3D" id="1.10.10.60">
    <property type="entry name" value="Homeodomain-like"/>
    <property type="match status" value="1"/>
</dbReference>
<evidence type="ECO:0000256" key="8">
    <source>
        <dbReference type="ARBA" id="ARBA00023012"/>
    </source>
</evidence>
<dbReference type="InterPro" id="IPR002078">
    <property type="entry name" value="Sigma_54_int"/>
</dbReference>
<evidence type="ECO:0000256" key="4">
    <source>
        <dbReference type="ARBA" id="ARBA00022491"/>
    </source>
</evidence>
<dbReference type="RefSeq" id="WP_054358388.1">
    <property type="nucleotide sequence ID" value="NZ_LJYW01000001.1"/>
</dbReference>
<comment type="function">
    <text evidence="16">Member of the two-component regulatory system NtrB/NtrC, which controls expression of the nitrogen-regulated (ntr) genes in response to nitrogen limitation. Phosphorylated NtrC binds directly to DNA and stimulates the formation of open promoter-sigma54-RNA polymerase complexes.</text>
</comment>
<evidence type="ECO:0000256" key="12">
    <source>
        <dbReference type="ARBA" id="ARBA00023163"/>
    </source>
</evidence>
<dbReference type="PRINTS" id="PR01590">
    <property type="entry name" value="HTHFIS"/>
</dbReference>
<evidence type="ECO:0000259" key="19">
    <source>
        <dbReference type="PROSITE" id="PS50110"/>
    </source>
</evidence>
<evidence type="ECO:0000256" key="9">
    <source>
        <dbReference type="ARBA" id="ARBA00023015"/>
    </source>
</evidence>
<keyword evidence="7" id="KW-0067">ATP-binding</keyword>
<dbReference type="Pfam" id="PF02954">
    <property type="entry name" value="HTH_8"/>
    <property type="match status" value="1"/>
</dbReference>
<dbReference type="InterPro" id="IPR025662">
    <property type="entry name" value="Sigma_54_int_dom_ATP-bd_1"/>
</dbReference>
<dbReference type="CDD" id="cd00009">
    <property type="entry name" value="AAA"/>
    <property type="match status" value="1"/>
</dbReference>
<dbReference type="STRING" id="665126.ABB55_08255"/>
<evidence type="ECO:0000313" key="20">
    <source>
        <dbReference type="EMBL" id="KPL52225.1"/>
    </source>
</evidence>
<evidence type="ECO:0000256" key="1">
    <source>
        <dbReference type="ARBA" id="ARBA00004496"/>
    </source>
</evidence>
<reference evidence="20 21" key="1">
    <citation type="submission" date="2015-09" db="EMBL/GenBank/DDBJ databases">
        <authorList>
            <consortium name="Swine Surveillance"/>
        </authorList>
    </citation>
    <scope>NUCLEOTIDE SEQUENCE [LARGE SCALE GENOMIC DNA]</scope>
    <source>
        <strain evidence="20 21">16</strain>
    </source>
</reference>
<evidence type="ECO:0000256" key="3">
    <source>
        <dbReference type="ARBA" id="ARBA00022490"/>
    </source>
</evidence>
<dbReference type="AlphaFoldDB" id="A0A0N8GER1"/>
<dbReference type="InterPro" id="IPR009057">
    <property type="entry name" value="Homeodomain-like_sf"/>
</dbReference>
<evidence type="ECO:0000256" key="15">
    <source>
        <dbReference type="ARBA" id="ARBA00031910"/>
    </source>
</evidence>
<evidence type="ECO:0000256" key="7">
    <source>
        <dbReference type="ARBA" id="ARBA00022840"/>
    </source>
</evidence>
<dbReference type="InterPro" id="IPR025943">
    <property type="entry name" value="Sigma_54_int_dom_ATP-bd_2"/>
</dbReference>
<dbReference type="SMART" id="SM00382">
    <property type="entry name" value="AAA"/>
    <property type="match status" value="1"/>
</dbReference>
<dbReference type="Proteomes" id="UP000048984">
    <property type="component" value="Unassembled WGS sequence"/>
</dbReference>
<evidence type="ECO:0000256" key="13">
    <source>
        <dbReference type="ARBA" id="ARBA00023231"/>
    </source>
</evidence>
<dbReference type="InterPro" id="IPR002197">
    <property type="entry name" value="HTH_Fis"/>
</dbReference>
<dbReference type="Pfam" id="PF25601">
    <property type="entry name" value="AAA_lid_14"/>
    <property type="match status" value="1"/>
</dbReference>
<dbReference type="PROSITE" id="PS50045">
    <property type="entry name" value="SIGMA54_INTERACT_4"/>
    <property type="match status" value="1"/>
</dbReference>
<dbReference type="InterPro" id="IPR027417">
    <property type="entry name" value="P-loop_NTPase"/>
</dbReference>
<dbReference type="Pfam" id="PF00072">
    <property type="entry name" value="Response_reg"/>
    <property type="match status" value="1"/>
</dbReference>
<dbReference type="InterPro" id="IPR003593">
    <property type="entry name" value="AAA+_ATPase"/>
</dbReference>
<dbReference type="GO" id="GO:0006355">
    <property type="term" value="P:regulation of DNA-templated transcription"/>
    <property type="evidence" value="ECO:0007669"/>
    <property type="project" value="InterPro"/>
</dbReference>
<evidence type="ECO:0000256" key="10">
    <source>
        <dbReference type="ARBA" id="ARBA00023125"/>
    </source>
</evidence>
<feature type="domain" description="Sigma-54 factor interaction" evidence="18">
    <location>
        <begin position="146"/>
        <end position="376"/>
    </location>
</feature>
<accession>A0A0N8GER1</accession>
<dbReference type="PROSITE" id="PS50110">
    <property type="entry name" value="RESPONSE_REGULATORY"/>
    <property type="match status" value="1"/>
</dbReference>
<keyword evidence="4" id="KW-0678">Repressor</keyword>
<feature type="domain" description="Response regulatory" evidence="19">
    <location>
        <begin position="4"/>
        <end position="121"/>
    </location>
</feature>
<evidence type="ECO:0000256" key="2">
    <source>
        <dbReference type="ARBA" id="ARBA00019059"/>
    </source>
</evidence>
<dbReference type="SUPFAM" id="SSF52540">
    <property type="entry name" value="P-loop containing nucleoside triphosphate hydrolases"/>
    <property type="match status" value="1"/>
</dbReference>
<protein>
    <recommendedName>
        <fullName evidence="2">DNA-binding transcriptional regulator NtrC</fullName>
    </recommendedName>
    <alternativeName>
        <fullName evidence="14">Nitrogen regulation protein NR(I)</fullName>
    </alternativeName>
    <alternativeName>
        <fullName evidence="15">Nitrogen regulator I</fullName>
    </alternativeName>
</protein>
<evidence type="ECO:0000313" key="21">
    <source>
        <dbReference type="Proteomes" id="UP000048984"/>
    </source>
</evidence>
<keyword evidence="11" id="KW-0010">Activator</keyword>
<gene>
    <name evidence="20" type="ORF">ABB55_08255</name>
</gene>
<keyword evidence="5 17" id="KW-0597">Phosphoprotein</keyword>
<dbReference type="SUPFAM" id="SSF46689">
    <property type="entry name" value="Homeodomain-like"/>
    <property type="match status" value="1"/>
</dbReference>
<evidence type="ECO:0000256" key="16">
    <source>
        <dbReference type="ARBA" id="ARBA00043886"/>
    </source>
</evidence>
<keyword evidence="13" id="KW-0535">Nitrogen fixation</keyword>
<dbReference type="InterPro" id="IPR058031">
    <property type="entry name" value="AAA_lid_NorR"/>
</dbReference>
<sequence>MAERILIVDDDPIQRRLLEEAVRRLGHTSRSVDNGLEALHILTGPEAADISLVVLDLVMPELDGMSVLTRLGKAGVSIPVIVQTSQGGIDVVVSAMRAGAVDFVVKPVGPERLQVSIQNALRVASLEDEVGRIRRVEQGTLGFSDLVTRSPAMARVLRLGERAAASNIPILIEGESGVGKELIARAIQGSSDRRSKPFVTVNCGAIPENLVESILFGHEKGSFTGALERHAGKFQEAHGGTLFLDEVGELPADVQVKLLRAIQEGEVEPVGGRRTVKVDFRLISATNRSLLDMTRQGRFREDLYYRLNVFPVWVPPLRERKEDIPDLVRHFVARFAAEEKKRRLVGVTAEAIGLLQRYDWPGNIRQLENAVFRAVVLADDTSHLGIGEFPQIAALVGEPRMPPILGAAAPLRDAAAPNPPSESPGHVILTHAPAPPAAPVPTSAGTASPMSGWSPAPGAFSSGTGPAPFGFLRSLDQNGHVRDLAAIEAEMIRIAIEHYGGRMSEVARRLGIGRSTLYRKLKEYGFDDTPDVEAAE</sequence>
<comment type="caution">
    <text evidence="20">The sequence shown here is derived from an EMBL/GenBank/DDBJ whole genome shotgun (WGS) entry which is preliminary data.</text>
</comment>
<dbReference type="GO" id="GO:0043565">
    <property type="term" value="F:sequence-specific DNA binding"/>
    <property type="evidence" value="ECO:0007669"/>
    <property type="project" value="InterPro"/>
</dbReference>
<keyword evidence="10" id="KW-0238">DNA-binding</keyword>
<dbReference type="Gene3D" id="3.40.50.300">
    <property type="entry name" value="P-loop containing nucleotide triphosphate hydrolases"/>
    <property type="match status" value="1"/>
</dbReference>
<dbReference type="Pfam" id="PF00158">
    <property type="entry name" value="Sigma54_activat"/>
    <property type="match status" value="1"/>
</dbReference>
<organism evidence="20 21">
    <name type="scientific">Prosthecodimorpha hirschii</name>
    <dbReference type="NCBI Taxonomy" id="665126"/>
    <lineage>
        <taxon>Bacteria</taxon>
        <taxon>Pseudomonadati</taxon>
        <taxon>Pseudomonadota</taxon>
        <taxon>Alphaproteobacteria</taxon>
        <taxon>Hyphomicrobiales</taxon>
        <taxon>Ancalomicrobiaceae</taxon>
        <taxon>Prosthecodimorpha</taxon>
    </lineage>
</organism>
<proteinExistence type="predicted"/>
<dbReference type="SMART" id="SM00448">
    <property type="entry name" value="REC"/>
    <property type="match status" value="1"/>
</dbReference>
<keyword evidence="9" id="KW-0805">Transcription regulation</keyword>
<dbReference type="Gene3D" id="3.40.50.2300">
    <property type="match status" value="1"/>
</dbReference>